<comment type="caution">
    <text evidence="14">The sequence shown here is derived from an EMBL/GenBank/DDBJ whole genome shotgun (WGS) entry which is preliminary data.</text>
</comment>
<evidence type="ECO:0000256" key="7">
    <source>
        <dbReference type="ARBA" id="ARBA00023065"/>
    </source>
</evidence>
<feature type="transmembrane region" description="Helical" evidence="12">
    <location>
        <begin position="241"/>
        <end position="262"/>
    </location>
</feature>
<dbReference type="OrthoDB" id="2373987at2759"/>
<keyword evidence="8 12" id="KW-0472">Membrane</keyword>
<evidence type="ECO:0000256" key="12">
    <source>
        <dbReference type="SAM" id="Phobius"/>
    </source>
</evidence>
<protein>
    <recommendedName>
        <fullName evidence="13">Transient receptor ion channel domain-containing protein</fullName>
    </recommendedName>
</protein>
<keyword evidence="15" id="KW-1185">Reference proteome</keyword>
<evidence type="ECO:0000313" key="14">
    <source>
        <dbReference type="EMBL" id="KAF2903379.1"/>
    </source>
</evidence>
<reference evidence="14" key="1">
    <citation type="submission" date="2019-08" db="EMBL/GenBank/DDBJ databases">
        <title>The genome of the North American firefly Photinus pyralis.</title>
        <authorList>
            <consortium name="Photinus pyralis genome working group"/>
            <person name="Fallon T.R."/>
            <person name="Sander Lower S.E."/>
            <person name="Weng J.-K."/>
        </authorList>
    </citation>
    <scope>NUCLEOTIDE SEQUENCE</scope>
    <source>
        <strain evidence="14">TRF0915ILg1</strain>
        <tissue evidence="14">Whole body</tissue>
    </source>
</reference>
<feature type="transmembrane region" description="Helical" evidence="12">
    <location>
        <begin position="508"/>
        <end position="533"/>
    </location>
</feature>
<feature type="compositionally biased region" description="Polar residues" evidence="11">
    <location>
        <begin position="829"/>
        <end position="844"/>
    </location>
</feature>
<keyword evidence="5 12" id="KW-1133">Transmembrane helix</keyword>
<evidence type="ECO:0000256" key="6">
    <source>
        <dbReference type="ARBA" id="ARBA00023043"/>
    </source>
</evidence>
<accession>A0A8K0DFT9</accession>
<dbReference type="SMART" id="SM00248">
    <property type="entry name" value="ANK"/>
    <property type="match status" value="1"/>
</dbReference>
<sequence length="1173" mass="133461">MYILFQSWQTVDLSTATFTPDITPLILAAHRNNYEILKILLDRGATIPMPHDIKCGCDDCIRESQEDSLRHSLSRLNEYRALASPSLIALSSSDPILTAFQLSWELRNLAFAEPECKSEYLELRRQCQQFAVDLLHQSRSFQELAIILNHDPESPPYEEGAHMKLARLELAITYKQKKFVAHPNIQQLLAAIWYEGVPGFRRKSTSQKLMIIVRTAVFFPLYCALYMLAPHTHSGKLMRKPFMKFLIHASSYLFFLFILILVSQRAEDQLIEFFGTESMKAERFVKQRGNPPAILEYVVLIYVIGYIYEETYEIYVEGIQSYLRNLWNFIDFTRNFLYCLVFLLRVAAYIQQANEISKDPSTAYIPREQWNAFDPQLIAEGLFAAANIFSALKLVHLFSINPHLGPLQISLGRMVIDIVKFFFIYSLVLFAFACGLNQLLWYFSDLERKKCYILPNGEPDWENRSDSCMKWRSFANVFESSQSLFWASFGMVDLGNFELTGIKSYTRFWGLLMFGSYSVINVIVLLNLLIAMMSNSYAMIDEHSDTEWKFARTKLWMSYFEEGNTLPPPFNIFPTVKTFMKFCGLRKKDKLKRMSTKRRHKEEKERDYRYTSVMRALVWRYVSSMHKKCEEDMVTEDDINEVKGDISAFRYDILEVLNKNGMDISCVEKGDKAILGKKMKIWERRLMKDFKVAPVVTDEEVDQLIYEPPPENEDPLAKFRRVAKLAVLNSNLHKWRQVVTGVCLASQIGHCNSKDSFKKQQNLMKAMEEARKYINRTPLPVSRSSTPIELPDTTGQSIMEILKEIKEPGEPSTMATSTLKILSHTNTPLQPNVLINKNPSISLSPPTPIRKSHKQADDKQSSSSTNIDTGTAKEVGDFISLESCPGSPELKTTVSDDTAEKSEDALTLQQTEEQVKTEDLDNLNSESESRSSDNIKETQETESSALDKEIAKILEKESLLKPEETETLEDKPTDLLVTTPEDEATADIIVDKDNKTDTQEPSTSEGVTKTDVDKTIVSPEKSKSNAKEVDVKTDVNETVVSLEKPESDTKEVDVKTDIDKNVVSPEKPKSKKAQAPAVPENKIQEELPDSSSSMTKEGSSKPLSPEKIKDPISKPATITPKEGSSESVSTEKIKDPVSKPDDIGERKLSPMAARSITRIGDSSIRRQPKTGWL</sequence>
<feature type="compositionally biased region" description="Basic and acidic residues" evidence="11">
    <location>
        <begin position="927"/>
        <end position="973"/>
    </location>
</feature>
<dbReference type="AlphaFoldDB" id="A0A8K0DFT9"/>
<dbReference type="Pfam" id="PF00520">
    <property type="entry name" value="Ion_trans"/>
    <property type="match status" value="1"/>
</dbReference>
<feature type="transmembrane region" description="Helical" evidence="12">
    <location>
        <begin position="377"/>
        <end position="398"/>
    </location>
</feature>
<organism evidence="14 15">
    <name type="scientific">Ignelater luminosus</name>
    <name type="common">Cucubano</name>
    <name type="synonym">Pyrophorus luminosus</name>
    <dbReference type="NCBI Taxonomy" id="2038154"/>
    <lineage>
        <taxon>Eukaryota</taxon>
        <taxon>Metazoa</taxon>
        <taxon>Ecdysozoa</taxon>
        <taxon>Arthropoda</taxon>
        <taxon>Hexapoda</taxon>
        <taxon>Insecta</taxon>
        <taxon>Pterygota</taxon>
        <taxon>Neoptera</taxon>
        <taxon>Endopterygota</taxon>
        <taxon>Coleoptera</taxon>
        <taxon>Polyphaga</taxon>
        <taxon>Elateriformia</taxon>
        <taxon>Elateroidea</taxon>
        <taxon>Elateridae</taxon>
        <taxon>Agrypninae</taxon>
        <taxon>Pyrophorini</taxon>
        <taxon>Ignelater</taxon>
    </lineage>
</organism>
<dbReference type="EMBL" id="VTPC01001043">
    <property type="protein sequence ID" value="KAF2903379.1"/>
    <property type="molecule type" value="Genomic_DNA"/>
</dbReference>
<dbReference type="InterPro" id="IPR013555">
    <property type="entry name" value="TRP_dom"/>
</dbReference>
<dbReference type="PROSITE" id="PS50297">
    <property type="entry name" value="ANK_REP_REGION"/>
    <property type="match status" value="1"/>
</dbReference>
<dbReference type="PANTHER" id="PTHR10117">
    <property type="entry name" value="TRANSIENT RECEPTOR POTENTIAL CHANNEL"/>
    <property type="match status" value="1"/>
</dbReference>
<feature type="domain" description="Transient receptor ion channel" evidence="13">
    <location>
        <begin position="55"/>
        <end position="117"/>
    </location>
</feature>
<keyword evidence="6 10" id="KW-0040">ANK repeat</keyword>
<feature type="compositionally biased region" description="Basic and acidic residues" evidence="11">
    <location>
        <begin position="1129"/>
        <end position="1148"/>
    </location>
</feature>
<dbReference type="Pfam" id="PF00023">
    <property type="entry name" value="Ank"/>
    <property type="match status" value="1"/>
</dbReference>
<feature type="transmembrane region" description="Helical" evidence="12">
    <location>
        <begin position="418"/>
        <end position="443"/>
    </location>
</feature>
<evidence type="ECO:0000313" key="15">
    <source>
        <dbReference type="Proteomes" id="UP000801492"/>
    </source>
</evidence>
<keyword evidence="3 12" id="KW-0812">Transmembrane</keyword>
<comment type="subcellular location">
    <subcellularLocation>
        <location evidence="1">Membrane</location>
        <topology evidence="1">Multi-pass membrane protein</topology>
    </subcellularLocation>
</comment>
<evidence type="ECO:0000259" key="13">
    <source>
        <dbReference type="SMART" id="SM01420"/>
    </source>
</evidence>
<dbReference type="GO" id="GO:0005886">
    <property type="term" value="C:plasma membrane"/>
    <property type="evidence" value="ECO:0007669"/>
    <property type="project" value="TreeGrafter"/>
</dbReference>
<evidence type="ECO:0000256" key="2">
    <source>
        <dbReference type="ARBA" id="ARBA00022448"/>
    </source>
</evidence>
<evidence type="ECO:0000256" key="11">
    <source>
        <dbReference type="SAM" id="MobiDB-lite"/>
    </source>
</evidence>
<dbReference type="PROSITE" id="PS50088">
    <property type="entry name" value="ANK_REPEAT"/>
    <property type="match status" value="1"/>
</dbReference>
<evidence type="ECO:0000256" key="8">
    <source>
        <dbReference type="ARBA" id="ARBA00023136"/>
    </source>
</evidence>
<dbReference type="GO" id="GO:0070679">
    <property type="term" value="F:inositol 1,4,5 trisphosphate binding"/>
    <property type="evidence" value="ECO:0007669"/>
    <property type="project" value="TreeGrafter"/>
</dbReference>
<feature type="compositionally biased region" description="Basic and acidic residues" evidence="11">
    <location>
        <begin position="1008"/>
        <end position="1035"/>
    </location>
</feature>
<evidence type="ECO:0000256" key="5">
    <source>
        <dbReference type="ARBA" id="ARBA00022989"/>
    </source>
</evidence>
<feature type="compositionally biased region" description="Basic and acidic residues" evidence="11">
    <location>
        <begin position="989"/>
        <end position="998"/>
    </location>
</feature>
<gene>
    <name evidence="14" type="ORF">ILUMI_02815</name>
</gene>
<dbReference type="GO" id="GO:0015279">
    <property type="term" value="F:store-operated calcium channel activity"/>
    <property type="evidence" value="ECO:0007669"/>
    <property type="project" value="TreeGrafter"/>
</dbReference>
<evidence type="ECO:0000256" key="1">
    <source>
        <dbReference type="ARBA" id="ARBA00004141"/>
    </source>
</evidence>
<keyword evidence="9" id="KW-0407">Ion channel</keyword>
<dbReference type="NCBIfam" id="TIGR00870">
    <property type="entry name" value="trp"/>
    <property type="match status" value="1"/>
</dbReference>
<keyword evidence="7" id="KW-0406">Ion transport</keyword>
<evidence type="ECO:0000256" key="10">
    <source>
        <dbReference type="PROSITE-ProRule" id="PRU00023"/>
    </source>
</evidence>
<keyword evidence="4" id="KW-0677">Repeat</keyword>
<proteinExistence type="predicted"/>
<evidence type="ECO:0000256" key="9">
    <source>
        <dbReference type="ARBA" id="ARBA00023303"/>
    </source>
</evidence>
<dbReference type="InterPro" id="IPR002110">
    <property type="entry name" value="Ankyrin_rpt"/>
</dbReference>
<feature type="repeat" description="ANK" evidence="10">
    <location>
        <begin position="20"/>
        <end position="52"/>
    </location>
</feature>
<dbReference type="SMART" id="SM01420">
    <property type="entry name" value="TRP_2"/>
    <property type="match status" value="1"/>
</dbReference>
<evidence type="ECO:0000256" key="3">
    <source>
        <dbReference type="ARBA" id="ARBA00022692"/>
    </source>
</evidence>
<evidence type="ECO:0000256" key="4">
    <source>
        <dbReference type="ARBA" id="ARBA00022737"/>
    </source>
</evidence>
<feature type="region of interest" description="Disordered" evidence="11">
    <location>
        <begin position="829"/>
        <end position="1173"/>
    </location>
</feature>
<dbReference type="GO" id="GO:0051480">
    <property type="term" value="P:regulation of cytosolic calcium ion concentration"/>
    <property type="evidence" value="ECO:0007669"/>
    <property type="project" value="TreeGrafter"/>
</dbReference>
<dbReference type="PANTHER" id="PTHR10117:SF47">
    <property type="entry name" value="TRANSIENT-RECEPTOR-POTENTIAL-LIKE PROTEIN"/>
    <property type="match status" value="1"/>
</dbReference>
<dbReference type="Proteomes" id="UP000801492">
    <property type="component" value="Unassembled WGS sequence"/>
</dbReference>
<feature type="compositionally biased region" description="Basic and acidic residues" evidence="11">
    <location>
        <begin position="1043"/>
        <end position="1060"/>
    </location>
</feature>
<name>A0A8K0DFT9_IGNLU</name>
<dbReference type="InterPro" id="IPR002153">
    <property type="entry name" value="TRPC_channel"/>
</dbReference>
<dbReference type="PRINTS" id="PR01097">
    <property type="entry name" value="TRNSRECEPTRP"/>
</dbReference>
<feature type="transmembrane region" description="Helical" evidence="12">
    <location>
        <begin position="211"/>
        <end position="229"/>
    </location>
</feature>
<keyword evidence="2" id="KW-0813">Transport</keyword>
<dbReference type="InterPro" id="IPR005821">
    <property type="entry name" value="Ion_trans_dom"/>
</dbReference>
<dbReference type="GO" id="GO:0034703">
    <property type="term" value="C:cation channel complex"/>
    <property type="evidence" value="ECO:0007669"/>
    <property type="project" value="TreeGrafter"/>
</dbReference>
<dbReference type="Pfam" id="PF08344">
    <property type="entry name" value="TRP_2"/>
    <property type="match status" value="1"/>
</dbReference>